<dbReference type="GO" id="GO:0030248">
    <property type="term" value="F:cellulose binding"/>
    <property type="evidence" value="ECO:0007669"/>
    <property type="project" value="InterPro"/>
</dbReference>
<dbReference type="GO" id="GO:0052689">
    <property type="term" value="F:carboxylic ester hydrolase activity"/>
    <property type="evidence" value="ECO:0007669"/>
    <property type="project" value="UniProtKB-KW"/>
</dbReference>
<dbReference type="SUPFAM" id="SSF53474">
    <property type="entry name" value="alpha/beta-Hydrolases"/>
    <property type="match status" value="2"/>
</dbReference>
<accession>A0A0F9ZN40</accession>
<dbReference type="OrthoDB" id="2425929at2759"/>
<evidence type="ECO:0000313" key="11">
    <source>
        <dbReference type="EMBL" id="KKP01677.1"/>
    </source>
</evidence>
<dbReference type="EMBL" id="JOKZ01000184">
    <property type="protein sequence ID" value="KKP01677.1"/>
    <property type="molecule type" value="Genomic_DNA"/>
</dbReference>
<dbReference type="Gene3D" id="3.40.50.1820">
    <property type="entry name" value="alpha/beta hydrolase"/>
    <property type="match status" value="1"/>
</dbReference>
<gene>
    <name evidence="11" type="ORF">THAR02_06223</name>
</gene>
<keyword evidence="3 9" id="KW-0964">Secreted</keyword>
<feature type="domain" description="CBM1" evidence="10">
    <location>
        <begin position="349"/>
        <end position="385"/>
    </location>
</feature>
<proteinExistence type="inferred from homology"/>
<reference evidence="12" key="1">
    <citation type="journal article" date="2015" name="Genome Announc.">
        <title>Draft whole-genome sequence of the biocontrol agent Trichoderma harzianum T6776.</title>
        <authorList>
            <person name="Baroncelli R."/>
            <person name="Piaggeschi G."/>
            <person name="Fiorini L."/>
            <person name="Bertolini E."/>
            <person name="Zapparata A."/>
            <person name="Pe M.E."/>
            <person name="Sarrocco S."/>
            <person name="Vannacci G."/>
        </authorList>
    </citation>
    <scope>NUCLEOTIDE SEQUENCE [LARGE SCALE GENOMIC DNA]</scope>
    <source>
        <strain evidence="12">T6776</strain>
    </source>
</reference>
<dbReference type="InterPro" id="IPR029058">
    <property type="entry name" value="AB_hydrolase_fold"/>
</dbReference>
<sequence>MVSKSVFAKPAGIAMLAMSSLAFTASLTQVSNWGNTDTGVSMYIYVPDRLATNPPVIVAIHPCGGSAQEYFTLTRLPSYADSLGFILIYPQTTKDTNCWDCYSSASNTHNGGSDSKAIVAMVTYTLSKYNGDASKVFSVGSSSGAMMTPILMAAYPDVFAGGAGFSGVPAGCFENATSSTPSSPDQSCARAQKNFTAQKWGDIARAEYAGYTGQYPKMQVWEGTADNLVYIGNLQAQLDQWSNVMGLSFSHNETNTPQSGYTKIVYGDGTRLVGYSAAGVGHFVPFHETDVSTTQDLLDFAAELSWLCLVVMFDGVLNFFDLLDGTSTRTSTQPSGPTSTSGAGGGPSCTAAHWAQCGGIGYNGCSVCASPYSCQVLNNYYSQCL</sequence>
<dbReference type="PROSITE" id="PS51164">
    <property type="entry name" value="CBM1_2"/>
    <property type="match status" value="1"/>
</dbReference>
<dbReference type="InterPro" id="IPR000254">
    <property type="entry name" value="CBD"/>
</dbReference>
<name>A0A0F9ZN40_TRIHA</name>
<dbReference type="OMA" id="PRMQITH"/>
<dbReference type="EC" id="3.1.1.-" evidence="9"/>
<evidence type="ECO:0000256" key="6">
    <source>
        <dbReference type="ARBA" id="ARBA00023180"/>
    </source>
</evidence>
<evidence type="ECO:0000256" key="5">
    <source>
        <dbReference type="ARBA" id="ARBA00022801"/>
    </source>
</evidence>
<keyword evidence="4 9" id="KW-0732">Signal</keyword>
<evidence type="ECO:0000256" key="8">
    <source>
        <dbReference type="ARBA" id="ARBA00023326"/>
    </source>
</evidence>
<dbReference type="PANTHER" id="PTHR43037:SF3">
    <property type="entry name" value="FERULOYL ESTERASE B"/>
    <property type="match status" value="1"/>
</dbReference>
<keyword evidence="6" id="KW-0325">Glycoprotein</keyword>
<keyword evidence="8 9" id="KW-0624">Polysaccharide degradation</keyword>
<dbReference type="AlphaFoldDB" id="A0A0F9ZN40"/>
<feature type="signal peptide" evidence="9">
    <location>
        <begin position="1"/>
        <end position="22"/>
    </location>
</feature>
<evidence type="ECO:0000259" key="10">
    <source>
        <dbReference type="PROSITE" id="PS51164"/>
    </source>
</evidence>
<evidence type="ECO:0000256" key="9">
    <source>
        <dbReference type="RuleBase" id="RU367147"/>
    </source>
</evidence>
<evidence type="ECO:0000313" key="12">
    <source>
        <dbReference type="Proteomes" id="UP000034112"/>
    </source>
</evidence>
<dbReference type="PANTHER" id="PTHR43037">
    <property type="entry name" value="UNNAMED PRODUCT-RELATED"/>
    <property type="match status" value="1"/>
</dbReference>
<evidence type="ECO:0000256" key="4">
    <source>
        <dbReference type="ARBA" id="ARBA00022729"/>
    </source>
</evidence>
<dbReference type="Proteomes" id="UP000034112">
    <property type="component" value="Unassembled WGS sequence"/>
</dbReference>
<protein>
    <recommendedName>
        <fullName evidence="9">Carboxylic ester hydrolase</fullName>
        <ecNumber evidence="9">3.1.1.-</ecNumber>
    </recommendedName>
</protein>
<dbReference type="NCBIfam" id="TIGR01840">
    <property type="entry name" value="esterase_phb"/>
    <property type="match status" value="1"/>
</dbReference>
<comment type="subcellular location">
    <subcellularLocation>
        <location evidence="1 9">Secreted</location>
    </subcellularLocation>
</comment>
<comment type="similarity">
    <text evidence="9">Belongs to the carbohydrate esterase 1 (CE1) family.</text>
</comment>
<comment type="function">
    <text evidence="9">Esterase involved in the hydrolysis of xylan, a major structural heterogeneous polysaccharide found in plant biomass representing the second most abundant polysaccharide in the biosphere, after cellulose.</text>
</comment>
<evidence type="ECO:0000256" key="3">
    <source>
        <dbReference type="ARBA" id="ARBA00022525"/>
    </source>
</evidence>
<keyword evidence="5 9" id="KW-0378">Hydrolase</keyword>
<dbReference type="InterPro" id="IPR050955">
    <property type="entry name" value="Plant_Biomass_Hydrol_Est"/>
</dbReference>
<organism evidence="11 12">
    <name type="scientific">Trichoderma harzianum</name>
    <name type="common">Hypocrea lixii</name>
    <dbReference type="NCBI Taxonomy" id="5544"/>
    <lineage>
        <taxon>Eukaryota</taxon>
        <taxon>Fungi</taxon>
        <taxon>Dikarya</taxon>
        <taxon>Ascomycota</taxon>
        <taxon>Pezizomycotina</taxon>
        <taxon>Sordariomycetes</taxon>
        <taxon>Hypocreomycetidae</taxon>
        <taxon>Hypocreales</taxon>
        <taxon>Hypocreaceae</taxon>
        <taxon>Trichoderma</taxon>
    </lineage>
</organism>
<dbReference type="SMART" id="SM00236">
    <property type="entry name" value="fCBD"/>
    <property type="match status" value="1"/>
</dbReference>
<dbReference type="InterPro" id="IPR010126">
    <property type="entry name" value="Esterase_phb"/>
</dbReference>
<feature type="chain" id="PRO_5029037491" description="Carboxylic ester hydrolase" evidence="9">
    <location>
        <begin position="23"/>
        <end position="385"/>
    </location>
</feature>
<comment type="caution">
    <text evidence="11">The sequence shown here is derived from an EMBL/GenBank/DDBJ whole genome shotgun (WGS) entry which is preliminary data.</text>
</comment>
<keyword evidence="7 9" id="KW-0119">Carbohydrate metabolism</keyword>
<dbReference type="GO" id="GO:0005576">
    <property type="term" value="C:extracellular region"/>
    <property type="evidence" value="ECO:0007669"/>
    <property type="project" value="UniProtKB-SubCell"/>
</dbReference>
<dbReference type="Pfam" id="PF00734">
    <property type="entry name" value="CBM_1"/>
    <property type="match status" value="1"/>
</dbReference>
<dbReference type="Pfam" id="PF10503">
    <property type="entry name" value="Esterase_PHB"/>
    <property type="match status" value="1"/>
</dbReference>
<evidence type="ECO:0000256" key="2">
    <source>
        <dbReference type="ARBA" id="ARBA00022487"/>
    </source>
</evidence>
<dbReference type="PROSITE" id="PS00562">
    <property type="entry name" value="CBM1_1"/>
    <property type="match status" value="1"/>
</dbReference>
<keyword evidence="2 9" id="KW-0719">Serine esterase</keyword>
<dbReference type="GO" id="GO:0045493">
    <property type="term" value="P:xylan catabolic process"/>
    <property type="evidence" value="ECO:0007669"/>
    <property type="project" value="UniProtKB-UniRule"/>
</dbReference>
<evidence type="ECO:0000256" key="7">
    <source>
        <dbReference type="ARBA" id="ARBA00023277"/>
    </source>
</evidence>
<evidence type="ECO:0000256" key="1">
    <source>
        <dbReference type="ARBA" id="ARBA00004613"/>
    </source>
</evidence>